<name>A0A1N7IRS0_9BACL</name>
<sequence>MLYNKELNRLKGGGEKTGMNQEKGHGLASIRAHYVYLSETEKKVADFVLDSPQELIHSTINQLADRLGVAESTIFRFCKRIGFKGYQAMKIALASEVVTPIKNIHEQILEHDPAEVVTEKVFRSNIKTIEDTLQVVDHGNLQKAVDAMLTANKIEFFGSGGSGIVALDAYHKLLRSGLQVSAAGDTHLQLMSASQLSDRDCAVLISHSGTTKDILQILQTAKEAGAVTIGITNFAKSPLSQGVEIPLFTLSEETDYRSEALSSRIAQLTLIDALYVNLMIRRKEEGQRALRNMRKAISNKRL</sequence>
<dbReference type="GO" id="GO:0097367">
    <property type="term" value="F:carbohydrate derivative binding"/>
    <property type="evidence" value="ECO:0007669"/>
    <property type="project" value="InterPro"/>
</dbReference>
<dbReference type="PANTHER" id="PTHR30514:SF1">
    <property type="entry name" value="HTH-TYPE TRANSCRIPTIONAL REGULATOR HEXR-RELATED"/>
    <property type="match status" value="1"/>
</dbReference>
<dbReference type="InterPro" id="IPR046348">
    <property type="entry name" value="SIS_dom_sf"/>
</dbReference>
<dbReference type="CDD" id="cd05013">
    <property type="entry name" value="SIS_RpiR"/>
    <property type="match status" value="1"/>
</dbReference>
<dbReference type="PROSITE" id="PS51464">
    <property type="entry name" value="SIS"/>
    <property type="match status" value="1"/>
</dbReference>
<organism evidence="6 7">
    <name type="scientific">Kroppenstedtia eburnea</name>
    <dbReference type="NCBI Taxonomy" id="714067"/>
    <lineage>
        <taxon>Bacteria</taxon>
        <taxon>Bacillati</taxon>
        <taxon>Bacillota</taxon>
        <taxon>Bacilli</taxon>
        <taxon>Bacillales</taxon>
        <taxon>Thermoactinomycetaceae</taxon>
        <taxon>Kroppenstedtia</taxon>
    </lineage>
</organism>
<proteinExistence type="predicted"/>
<dbReference type="SUPFAM" id="SSF46689">
    <property type="entry name" value="Homeodomain-like"/>
    <property type="match status" value="1"/>
</dbReference>
<dbReference type="PROSITE" id="PS51071">
    <property type="entry name" value="HTH_RPIR"/>
    <property type="match status" value="1"/>
</dbReference>
<dbReference type="Proteomes" id="UP000186795">
    <property type="component" value="Unassembled WGS sequence"/>
</dbReference>
<gene>
    <name evidence="6" type="ORF">SAMN05421790_101279</name>
</gene>
<feature type="domain" description="HTH rpiR-type" evidence="4">
    <location>
        <begin position="24"/>
        <end position="100"/>
    </location>
</feature>
<accession>A0A1N7IRS0</accession>
<dbReference type="GO" id="GO:0003677">
    <property type="term" value="F:DNA binding"/>
    <property type="evidence" value="ECO:0007669"/>
    <property type="project" value="UniProtKB-KW"/>
</dbReference>
<dbReference type="InterPro" id="IPR000281">
    <property type="entry name" value="HTH_RpiR"/>
</dbReference>
<keyword evidence="1" id="KW-0805">Transcription regulation</keyword>
<dbReference type="InterPro" id="IPR035472">
    <property type="entry name" value="RpiR-like_SIS"/>
</dbReference>
<dbReference type="Pfam" id="PF01418">
    <property type="entry name" value="HTH_6"/>
    <property type="match status" value="1"/>
</dbReference>
<evidence type="ECO:0000259" key="4">
    <source>
        <dbReference type="PROSITE" id="PS51071"/>
    </source>
</evidence>
<evidence type="ECO:0000256" key="3">
    <source>
        <dbReference type="ARBA" id="ARBA00023163"/>
    </source>
</evidence>
<dbReference type="InterPro" id="IPR036388">
    <property type="entry name" value="WH-like_DNA-bd_sf"/>
</dbReference>
<dbReference type="OrthoDB" id="3684496at2"/>
<keyword evidence="2" id="KW-0238">DNA-binding</keyword>
<evidence type="ECO:0000256" key="1">
    <source>
        <dbReference type="ARBA" id="ARBA00023015"/>
    </source>
</evidence>
<evidence type="ECO:0000259" key="5">
    <source>
        <dbReference type="PROSITE" id="PS51464"/>
    </source>
</evidence>
<dbReference type="AlphaFoldDB" id="A0A1N7IRS0"/>
<keyword evidence="7" id="KW-1185">Reference proteome</keyword>
<dbReference type="InterPro" id="IPR047640">
    <property type="entry name" value="RpiR-like"/>
</dbReference>
<keyword evidence="3" id="KW-0804">Transcription</keyword>
<dbReference type="GO" id="GO:0003700">
    <property type="term" value="F:DNA-binding transcription factor activity"/>
    <property type="evidence" value="ECO:0007669"/>
    <property type="project" value="InterPro"/>
</dbReference>
<dbReference type="SUPFAM" id="SSF53697">
    <property type="entry name" value="SIS domain"/>
    <property type="match status" value="1"/>
</dbReference>
<dbReference type="Pfam" id="PF01380">
    <property type="entry name" value="SIS"/>
    <property type="match status" value="1"/>
</dbReference>
<evidence type="ECO:0000256" key="2">
    <source>
        <dbReference type="ARBA" id="ARBA00023125"/>
    </source>
</evidence>
<dbReference type="EMBL" id="FTOD01000001">
    <property type="protein sequence ID" value="SIS39720.1"/>
    <property type="molecule type" value="Genomic_DNA"/>
</dbReference>
<feature type="domain" description="SIS" evidence="5">
    <location>
        <begin position="144"/>
        <end position="284"/>
    </location>
</feature>
<dbReference type="InterPro" id="IPR001347">
    <property type="entry name" value="SIS_dom"/>
</dbReference>
<dbReference type="Gene3D" id="3.40.50.10490">
    <property type="entry name" value="Glucose-6-phosphate isomerase like protein, domain 1"/>
    <property type="match status" value="1"/>
</dbReference>
<protein>
    <submittedName>
        <fullName evidence="6">Transcriptional regulator, RpiR family</fullName>
    </submittedName>
</protein>
<reference evidence="7" key="1">
    <citation type="submission" date="2017-01" db="EMBL/GenBank/DDBJ databases">
        <authorList>
            <person name="Varghese N."/>
            <person name="Submissions S."/>
        </authorList>
    </citation>
    <scope>NUCLEOTIDE SEQUENCE [LARGE SCALE GENOMIC DNA]</scope>
    <source>
        <strain evidence="7">DSM 45196</strain>
    </source>
</reference>
<evidence type="ECO:0000313" key="6">
    <source>
        <dbReference type="EMBL" id="SIS39720.1"/>
    </source>
</evidence>
<dbReference type="PANTHER" id="PTHR30514">
    <property type="entry name" value="GLUCOKINASE"/>
    <property type="match status" value="1"/>
</dbReference>
<dbReference type="InterPro" id="IPR009057">
    <property type="entry name" value="Homeodomain-like_sf"/>
</dbReference>
<evidence type="ECO:0000313" key="7">
    <source>
        <dbReference type="Proteomes" id="UP000186795"/>
    </source>
</evidence>
<dbReference type="Gene3D" id="1.10.10.10">
    <property type="entry name" value="Winged helix-like DNA-binding domain superfamily/Winged helix DNA-binding domain"/>
    <property type="match status" value="1"/>
</dbReference>
<dbReference type="GO" id="GO:1901135">
    <property type="term" value="P:carbohydrate derivative metabolic process"/>
    <property type="evidence" value="ECO:0007669"/>
    <property type="project" value="InterPro"/>
</dbReference>